<protein>
    <submittedName>
        <fullName evidence="2">Uncharacterized protein</fullName>
    </submittedName>
</protein>
<evidence type="ECO:0000313" key="3">
    <source>
        <dbReference type="Proteomes" id="UP000321523"/>
    </source>
</evidence>
<organism evidence="2 3">
    <name type="scientific">Skermanella aerolata</name>
    <dbReference type="NCBI Taxonomy" id="393310"/>
    <lineage>
        <taxon>Bacteria</taxon>
        <taxon>Pseudomonadati</taxon>
        <taxon>Pseudomonadota</taxon>
        <taxon>Alphaproteobacteria</taxon>
        <taxon>Rhodospirillales</taxon>
        <taxon>Azospirillaceae</taxon>
        <taxon>Skermanella</taxon>
    </lineage>
</organism>
<gene>
    <name evidence="2" type="ORF">SAE02_71650</name>
</gene>
<evidence type="ECO:0000313" key="2">
    <source>
        <dbReference type="EMBL" id="GEO43017.1"/>
    </source>
</evidence>
<keyword evidence="3" id="KW-1185">Reference proteome</keyword>
<comment type="caution">
    <text evidence="2">The sequence shown here is derived from an EMBL/GenBank/DDBJ whole genome shotgun (WGS) entry which is preliminary data.</text>
</comment>
<proteinExistence type="predicted"/>
<dbReference type="Proteomes" id="UP000321523">
    <property type="component" value="Unassembled WGS sequence"/>
</dbReference>
<evidence type="ECO:0000256" key="1">
    <source>
        <dbReference type="SAM" id="MobiDB-lite"/>
    </source>
</evidence>
<dbReference type="EMBL" id="BJYZ01000059">
    <property type="protein sequence ID" value="GEO43017.1"/>
    <property type="molecule type" value="Genomic_DNA"/>
</dbReference>
<reference evidence="2 3" key="1">
    <citation type="submission" date="2019-07" db="EMBL/GenBank/DDBJ databases">
        <title>Whole genome shotgun sequence of Skermanella aerolata NBRC 106429.</title>
        <authorList>
            <person name="Hosoyama A."/>
            <person name="Uohara A."/>
            <person name="Ohji S."/>
            <person name="Ichikawa N."/>
        </authorList>
    </citation>
    <scope>NUCLEOTIDE SEQUENCE [LARGE SCALE GENOMIC DNA]</scope>
    <source>
        <strain evidence="2 3">NBRC 106429</strain>
    </source>
</reference>
<name>A0A512E2T8_9PROT</name>
<sequence>MGRNRPPVIRARQATSAKPWKAPSDRRAAWLLVADAGEINDIARRFVDVLLAGVPDLVSVIMLAR</sequence>
<feature type="region of interest" description="Disordered" evidence="1">
    <location>
        <begin position="1"/>
        <end position="21"/>
    </location>
</feature>
<accession>A0A512E2T8</accession>
<dbReference type="AlphaFoldDB" id="A0A512E2T8"/>